<dbReference type="EMBL" id="FSQZ01000001">
    <property type="protein sequence ID" value="SIN68280.1"/>
    <property type="molecule type" value="Genomic_DNA"/>
</dbReference>
<dbReference type="PIRSF" id="PIRSF001238">
    <property type="entry name" value="IadA"/>
    <property type="match status" value="1"/>
</dbReference>
<evidence type="ECO:0000256" key="1">
    <source>
        <dbReference type="PIRNR" id="PIRNR001238"/>
    </source>
</evidence>
<comment type="subcellular location">
    <subcellularLocation>
        <location evidence="1">Cytoplasm</location>
    </subcellularLocation>
</comment>
<dbReference type="InterPro" id="IPR050378">
    <property type="entry name" value="Metallo-dep_Hydrolases_sf"/>
</dbReference>
<dbReference type="InterPro" id="IPR010229">
    <property type="entry name" value="Pept_M38_dipep"/>
</dbReference>
<dbReference type="InterPro" id="IPR011059">
    <property type="entry name" value="Metal-dep_hydrolase_composite"/>
</dbReference>
<keyword evidence="4" id="KW-1185">Reference proteome</keyword>
<dbReference type="InterPro" id="IPR032466">
    <property type="entry name" value="Metal_Hydrolase"/>
</dbReference>
<dbReference type="PANTHER" id="PTHR11647:SF1">
    <property type="entry name" value="COLLAPSIN RESPONSE MEDIATOR PROTEIN"/>
    <property type="match status" value="1"/>
</dbReference>
<dbReference type="Pfam" id="PF01979">
    <property type="entry name" value="Amidohydro_1"/>
    <property type="match status" value="1"/>
</dbReference>
<sequence length="369" mass="39493">MLLLKNARVFAPQDMGDVDIFTGGGKVLALGSNITSVPAETKTMDLSGFIVTPGLIDLHVHFAGAGGEGGPIFRAEPLSLSSLLESGITTAVGLLGTDGYARSVMEVLQKAYALEMQGISTYIFTGSYKIPPVTITGDVATDIIAIEKVLGLKAAIADHRSSHPTVEEFIRLASQVRVAGILSGKVGIFHLHVGTYPDPLYIVRETNKRTSIPLYHFLPTHMNRNETVLGEALKFALDGGNVDFTATSDMEHPQACEAIIHLVEAGVPLDRITVSSDAGGSSPLFDAEGHLLDVKITTPEDFLKQFLHLVDLMGPEKAISVFSTNPAQRLGLGKKGKIAVDLDADLLIFDSEWNLKGVIAKGRPIWSKI</sequence>
<dbReference type="NCBIfam" id="TIGR01975">
    <property type="entry name" value="isoAsp_dipep"/>
    <property type="match status" value="1"/>
</dbReference>
<reference evidence="3 4" key="1">
    <citation type="submission" date="2016-11" db="EMBL/GenBank/DDBJ databases">
        <authorList>
            <person name="Varghese N."/>
            <person name="Submissions S."/>
        </authorList>
    </citation>
    <scope>NUCLEOTIDE SEQUENCE [LARGE SCALE GENOMIC DNA]</scope>
    <source>
        <strain evidence="3 4">DSM 20664</strain>
    </source>
</reference>
<comment type="caution">
    <text evidence="3">The sequence shown here is derived from an EMBL/GenBank/DDBJ whole genome shotgun (WGS) entry which is preliminary data.</text>
</comment>
<evidence type="ECO:0000313" key="3">
    <source>
        <dbReference type="EMBL" id="SIN68280.1"/>
    </source>
</evidence>
<dbReference type="Gene3D" id="3.20.20.140">
    <property type="entry name" value="Metal-dependent hydrolases"/>
    <property type="match status" value="1"/>
</dbReference>
<dbReference type="PANTHER" id="PTHR11647">
    <property type="entry name" value="HYDRANTOINASE/DIHYDROPYRIMIDINASE FAMILY MEMBER"/>
    <property type="match status" value="1"/>
</dbReference>
<accession>A0ABY1JDI5</accession>
<protein>
    <recommendedName>
        <fullName evidence="1">Isoaspartyl dipeptidase</fullName>
        <ecNumber evidence="1">3.4.19.-</ecNumber>
    </recommendedName>
</protein>
<dbReference type="RefSeq" id="WP_014807876.1">
    <property type="nucleotide sequence ID" value="NZ_FSQZ01000001.1"/>
</dbReference>
<comment type="similarity">
    <text evidence="1">Belongs to the peptidase M38 family.</text>
</comment>
<dbReference type="EC" id="3.4.19.-" evidence="1"/>
<proteinExistence type="inferred from homology"/>
<comment type="PTM">
    <text evidence="1">Carboxylation allows a single lysine to coordinate two zinc ions.</text>
</comment>
<organism evidence="3 4">
    <name type="scientific">Acetomicrobium flavidum</name>
    <dbReference type="NCBI Taxonomy" id="49896"/>
    <lineage>
        <taxon>Bacteria</taxon>
        <taxon>Thermotogati</taxon>
        <taxon>Synergistota</taxon>
        <taxon>Synergistia</taxon>
        <taxon>Synergistales</taxon>
        <taxon>Acetomicrobiaceae</taxon>
        <taxon>Acetomicrobium</taxon>
    </lineage>
</organism>
<comment type="cofactor">
    <cofactor evidence="1">
        <name>Zn(2+)</name>
        <dbReference type="ChEBI" id="CHEBI:29105"/>
    </cofactor>
    <text evidence="1">Binds 2 Zn(2+) ions per subunit.</text>
</comment>
<name>A0ABY1JDI5_9BACT</name>
<dbReference type="SUPFAM" id="SSF51556">
    <property type="entry name" value="Metallo-dependent hydrolases"/>
    <property type="match status" value="1"/>
</dbReference>
<evidence type="ECO:0000313" key="4">
    <source>
        <dbReference type="Proteomes" id="UP000185093"/>
    </source>
</evidence>
<keyword evidence="1" id="KW-0482">Metalloprotease</keyword>
<dbReference type="Proteomes" id="UP000185093">
    <property type="component" value="Unassembled WGS sequence"/>
</dbReference>
<comment type="function">
    <text evidence="1">Catalyzes the hydrolytic cleavage of a subset of L-isoaspartyl (L-beta-aspartyl) dipeptides. Used to degrade proteins damaged by L-isoaspartyl residues formation.</text>
</comment>
<keyword evidence="1" id="KW-0378">Hydrolase</keyword>
<keyword evidence="1" id="KW-0645">Protease</keyword>
<evidence type="ECO:0000259" key="2">
    <source>
        <dbReference type="Pfam" id="PF01979"/>
    </source>
</evidence>
<keyword evidence="1" id="KW-0862">Zinc</keyword>
<dbReference type="Gene3D" id="2.30.40.10">
    <property type="entry name" value="Urease, subunit C, domain 1"/>
    <property type="match status" value="1"/>
</dbReference>
<gene>
    <name evidence="3" type="ORF">SAMN05444368_1151</name>
</gene>
<keyword evidence="1" id="KW-0479">Metal-binding</keyword>
<dbReference type="InterPro" id="IPR006680">
    <property type="entry name" value="Amidohydro-rel"/>
</dbReference>
<dbReference type="SUPFAM" id="SSF51338">
    <property type="entry name" value="Composite domain of metallo-dependent hydrolases"/>
    <property type="match status" value="1"/>
</dbReference>
<feature type="domain" description="Amidohydrolase-related" evidence="2">
    <location>
        <begin position="237"/>
        <end position="363"/>
    </location>
</feature>